<dbReference type="GO" id="GO:0008270">
    <property type="term" value="F:zinc ion binding"/>
    <property type="evidence" value="ECO:0007669"/>
    <property type="project" value="UniProtKB-KW"/>
</dbReference>
<evidence type="ECO:0000313" key="15">
    <source>
        <dbReference type="Proteomes" id="UP001153954"/>
    </source>
</evidence>
<evidence type="ECO:0000313" key="14">
    <source>
        <dbReference type="EMBL" id="CAH2109178.1"/>
    </source>
</evidence>
<keyword evidence="9" id="KW-0804">Transcription</keyword>
<dbReference type="InterPro" id="IPR006612">
    <property type="entry name" value="THAP_Znf"/>
</dbReference>
<dbReference type="Pfam" id="PF12017">
    <property type="entry name" value="Tnp_P_element"/>
    <property type="match status" value="1"/>
</dbReference>
<evidence type="ECO:0000256" key="2">
    <source>
        <dbReference type="ARBA" id="ARBA00006177"/>
    </source>
</evidence>
<dbReference type="InterPro" id="IPR021896">
    <property type="entry name" value="THAP9-like_HTH"/>
</dbReference>
<keyword evidence="11" id="KW-0131">Cell cycle</keyword>
<evidence type="ECO:0000256" key="5">
    <source>
        <dbReference type="ARBA" id="ARBA00022833"/>
    </source>
</evidence>
<comment type="caution">
    <text evidence="14">The sequence shown here is derived from an EMBL/GenBank/DDBJ whole genome shotgun (WGS) entry which is preliminary data.</text>
</comment>
<organism evidence="14 15">
    <name type="scientific">Euphydryas editha</name>
    <name type="common">Edith's checkerspot</name>
    <dbReference type="NCBI Taxonomy" id="104508"/>
    <lineage>
        <taxon>Eukaryota</taxon>
        <taxon>Metazoa</taxon>
        <taxon>Ecdysozoa</taxon>
        <taxon>Arthropoda</taxon>
        <taxon>Hexapoda</taxon>
        <taxon>Insecta</taxon>
        <taxon>Pterygota</taxon>
        <taxon>Neoptera</taxon>
        <taxon>Endopterygota</taxon>
        <taxon>Lepidoptera</taxon>
        <taxon>Glossata</taxon>
        <taxon>Ditrysia</taxon>
        <taxon>Papilionoidea</taxon>
        <taxon>Nymphalidae</taxon>
        <taxon>Nymphalinae</taxon>
        <taxon>Euphydryas</taxon>
    </lineage>
</organism>
<keyword evidence="5" id="KW-0862">Zinc</keyword>
<dbReference type="SMART" id="SM00692">
    <property type="entry name" value="DM3"/>
    <property type="match status" value="1"/>
</dbReference>
<dbReference type="SMART" id="SM00980">
    <property type="entry name" value="THAP"/>
    <property type="match status" value="1"/>
</dbReference>
<evidence type="ECO:0000259" key="13">
    <source>
        <dbReference type="PROSITE" id="PS50950"/>
    </source>
</evidence>
<evidence type="ECO:0000256" key="12">
    <source>
        <dbReference type="PROSITE-ProRule" id="PRU00309"/>
    </source>
</evidence>
<keyword evidence="4 12" id="KW-0863">Zinc-finger</keyword>
<feature type="domain" description="THAP-type" evidence="13">
    <location>
        <begin position="1"/>
        <end position="84"/>
    </location>
</feature>
<evidence type="ECO:0000256" key="8">
    <source>
        <dbReference type="ARBA" id="ARBA00023125"/>
    </source>
</evidence>
<dbReference type="PROSITE" id="PS50950">
    <property type="entry name" value="ZF_THAP"/>
    <property type="match status" value="1"/>
</dbReference>
<evidence type="ECO:0000256" key="1">
    <source>
        <dbReference type="ARBA" id="ARBA00004642"/>
    </source>
</evidence>
<keyword evidence="15" id="KW-1185">Reference proteome</keyword>
<evidence type="ECO:0000256" key="6">
    <source>
        <dbReference type="ARBA" id="ARBA00023015"/>
    </source>
</evidence>
<dbReference type="InterPro" id="IPR026516">
    <property type="entry name" value="THAP1/10"/>
</dbReference>
<comment type="subcellular location">
    <subcellularLocation>
        <location evidence="1">Nucleus</location>
        <location evidence="1">Nucleoplasm</location>
    </subcellularLocation>
</comment>
<comment type="similarity">
    <text evidence="2">Belongs to the THAP1 family.</text>
</comment>
<name>A0AAU9VFE1_EUPED</name>
<dbReference type="GO" id="GO:0005654">
    <property type="term" value="C:nucleoplasm"/>
    <property type="evidence" value="ECO:0007669"/>
    <property type="project" value="UniProtKB-SubCell"/>
</dbReference>
<proteinExistence type="inferred from homology"/>
<dbReference type="AlphaFoldDB" id="A0AAU9VFE1"/>
<dbReference type="PANTHER" id="PTHR46600">
    <property type="entry name" value="THAP DOMAIN-CONTAINING"/>
    <property type="match status" value="1"/>
</dbReference>
<reference evidence="14" key="1">
    <citation type="submission" date="2022-03" db="EMBL/GenBank/DDBJ databases">
        <authorList>
            <person name="Tunstrom K."/>
        </authorList>
    </citation>
    <scope>NUCLEOTIDE SEQUENCE</scope>
</reference>
<dbReference type="InterPro" id="IPR048365">
    <property type="entry name" value="TNP-like_RNaseH_N"/>
</dbReference>
<sequence>MPSCSGFSCKNRSETKHLKSHGISYHTFPKDVNLKKMWFDATGRPSNWFPTKNSTICSIHFEEKMFQPLKKKRSLFKWAIPKLRLRQIFEKMEIASDNIQMIETPRKRNMRITIARHEQMLKKQRSQIKRLPQKTYRYRKKISNLKDILTDITEQKFVNSDQSAHLENLGVNDLIARYKNTSISNRNIKKKYSPALRAFACTLHFYSPKGYEYVRQKFQTCLPHSRTIKKWYESVDAQPGFTQESFKALTYKARNTDYKLLCNLVVDEMAIMKRIEWDGKKMHEYVDICSKGISGDYLEEAKEVLVFLVTAINAAFKIPVGYFLVAGVTGEQRSNLVKQCLELLHETGIEVTSRTFDGCPANISMAKELGCSLNINNIKTYFHHPITNKQIFIFPDPCHMLKLLRNALEAYCNIYNCG</sequence>
<keyword evidence="3" id="KW-0479">Metal-binding</keyword>
<keyword evidence="7" id="KW-0175">Coiled coil</keyword>
<gene>
    <name evidence="14" type="ORF">EEDITHA_LOCUS23039</name>
</gene>
<evidence type="ECO:0000256" key="10">
    <source>
        <dbReference type="ARBA" id="ARBA00023242"/>
    </source>
</evidence>
<dbReference type="Pfam" id="PF21787">
    <property type="entry name" value="TNP-like_RNaseH_N"/>
    <property type="match status" value="1"/>
</dbReference>
<accession>A0AAU9VFE1</accession>
<dbReference type="GO" id="GO:0043565">
    <property type="term" value="F:sequence-specific DNA binding"/>
    <property type="evidence" value="ECO:0007669"/>
    <property type="project" value="InterPro"/>
</dbReference>
<evidence type="ECO:0000256" key="9">
    <source>
        <dbReference type="ARBA" id="ARBA00023163"/>
    </source>
</evidence>
<dbReference type="PANTHER" id="PTHR46600:SF1">
    <property type="entry name" value="THAP DOMAIN-CONTAINING PROTEIN 1"/>
    <property type="match status" value="1"/>
</dbReference>
<dbReference type="Gene3D" id="6.20.210.20">
    <property type="entry name" value="THAP domain"/>
    <property type="match status" value="1"/>
</dbReference>
<evidence type="ECO:0000256" key="3">
    <source>
        <dbReference type="ARBA" id="ARBA00022723"/>
    </source>
</evidence>
<dbReference type="Proteomes" id="UP001153954">
    <property type="component" value="Unassembled WGS sequence"/>
</dbReference>
<keyword evidence="10" id="KW-0539">Nucleus</keyword>
<protein>
    <recommendedName>
        <fullName evidence="13">THAP-type domain-containing protein</fullName>
    </recommendedName>
</protein>
<dbReference type="InterPro" id="IPR038441">
    <property type="entry name" value="THAP_Znf_sf"/>
</dbReference>
<dbReference type="EMBL" id="CAKOGL010000064">
    <property type="protein sequence ID" value="CAH2109178.1"/>
    <property type="molecule type" value="Genomic_DNA"/>
</dbReference>
<evidence type="ECO:0000256" key="11">
    <source>
        <dbReference type="ARBA" id="ARBA00023306"/>
    </source>
</evidence>
<evidence type="ECO:0000256" key="7">
    <source>
        <dbReference type="ARBA" id="ARBA00023054"/>
    </source>
</evidence>
<dbReference type="SUPFAM" id="SSF57716">
    <property type="entry name" value="Glucocorticoid receptor-like (DNA-binding domain)"/>
    <property type="match status" value="1"/>
</dbReference>
<evidence type="ECO:0000256" key="4">
    <source>
        <dbReference type="ARBA" id="ARBA00022771"/>
    </source>
</evidence>
<dbReference type="Pfam" id="PF05485">
    <property type="entry name" value="THAP"/>
    <property type="match status" value="1"/>
</dbReference>
<keyword evidence="8 12" id="KW-0238">DNA-binding</keyword>
<keyword evidence="6" id="KW-0805">Transcription regulation</keyword>